<dbReference type="NCBIfam" id="NF006667">
    <property type="entry name" value="PRK09212.1"/>
    <property type="match status" value="1"/>
</dbReference>
<name>A0A1X4XYI3_9BACT</name>
<evidence type="ECO:0000256" key="4">
    <source>
        <dbReference type="SAM" id="Phobius"/>
    </source>
</evidence>
<dbReference type="FunFam" id="3.40.50.920:FF:000001">
    <property type="entry name" value="Pyruvate dehydrogenase E1 beta subunit"/>
    <property type="match status" value="1"/>
</dbReference>
<evidence type="ECO:0000313" key="7">
    <source>
        <dbReference type="Proteomes" id="UP000194141"/>
    </source>
</evidence>
<dbReference type="FunFam" id="3.40.50.970:FF:000001">
    <property type="entry name" value="Pyruvate dehydrogenase E1 beta subunit"/>
    <property type="match status" value="1"/>
</dbReference>
<keyword evidence="4" id="KW-0472">Membrane</keyword>
<evidence type="ECO:0000256" key="1">
    <source>
        <dbReference type="ARBA" id="ARBA00001964"/>
    </source>
</evidence>
<sequence length="327" mass="35406">MKTVTYMQAFNEAIDEEMARDKTVFALGEDVGQFWGNALGEYKGLAAKYGAERLRQTPISETAIVGAAIGAAATGLRPIAVVMFSDFLGVPMDEILNQLTKMRYMFGGIIKLPMVITSYSGAGFQAAAQHSKNMEGLFMTIPGLKIVSPATPYDVKGLMKSAIRDDNPVLFLLRSVLLAGGLKGEIPEEEYTIPLGRADIKREGKDVTVVAIGTMVHRALACANKLEAEKGISVEVVDLRTVIPLDKETIINSVKKTNKLVIMDEEPKTGSVAAEIAAIVAEEAFDSLDAPIKRVCAPDTPVPFSPVLEKFWMPDEENLAKAIEEIV</sequence>
<comment type="caution">
    <text evidence="6">The sequence shown here is derived from an EMBL/GenBank/DDBJ whole genome shotgun (WGS) entry which is preliminary data.</text>
</comment>
<evidence type="ECO:0000256" key="3">
    <source>
        <dbReference type="ARBA" id="ARBA00023052"/>
    </source>
</evidence>
<organism evidence="6 7">
    <name type="scientific">Desulfurella amilsii</name>
    <dbReference type="NCBI Taxonomy" id="1562698"/>
    <lineage>
        <taxon>Bacteria</taxon>
        <taxon>Pseudomonadati</taxon>
        <taxon>Campylobacterota</taxon>
        <taxon>Desulfurellia</taxon>
        <taxon>Desulfurellales</taxon>
        <taxon>Desulfurellaceae</taxon>
        <taxon>Desulfurella</taxon>
    </lineage>
</organism>
<keyword evidence="4" id="KW-0812">Transmembrane</keyword>
<dbReference type="CDD" id="cd07036">
    <property type="entry name" value="TPP_PYR_E1-PDHc-beta_like"/>
    <property type="match status" value="1"/>
</dbReference>
<dbReference type="RefSeq" id="WP_086033361.1">
    <property type="nucleotide sequence ID" value="NZ_MDSU01000013.1"/>
</dbReference>
<reference evidence="6 7" key="1">
    <citation type="journal article" date="2017" name="Front. Microbiol.">
        <title>Genome Sequence of Desulfurella amilsii Strain TR1 and Comparative Genomics of Desulfurellaceae Family.</title>
        <authorList>
            <person name="Florentino A.P."/>
            <person name="Stams A.J."/>
            <person name="Sanchez-Andrea I."/>
        </authorList>
    </citation>
    <scope>NUCLEOTIDE SEQUENCE [LARGE SCALE GENOMIC DNA]</scope>
    <source>
        <strain evidence="6 7">TR1</strain>
    </source>
</reference>
<dbReference type="InterPro" id="IPR033248">
    <property type="entry name" value="Transketolase_C"/>
</dbReference>
<dbReference type="Pfam" id="PF02780">
    <property type="entry name" value="Transketolase_C"/>
    <property type="match status" value="1"/>
</dbReference>
<keyword evidence="7" id="KW-1185">Reference proteome</keyword>
<feature type="domain" description="Transketolase-like pyrimidine-binding" evidence="5">
    <location>
        <begin position="4"/>
        <end position="180"/>
    </location>
</feature>
<dbReference type="AlphaFoldDB" id="A0A1X4XYI3"/>
<accession>A0A1X4XYI3</accession>
<evidence type="ECO:0000259" key="5">
    <source>
        <dbReference type="SMART" id="SM00861"/>
    </source>
</evidence>
<dbReference type="Proteomes" id="UP000194141">
    <property type="component" value="Unassembled WGS sequence"/>
</dbReference>
<dbReference type="Gene3D" id="3.40.50.920">
    <property type="match status" value="1"/>
</dbReference>
<keyword evidence="3" id="KW-0786">Thiamine pyrophosphate</keyword>
<dbReference type="Pfam" id="PF02779">
    <property type="entry name" value="Transket_pyr"/>
    <property type="match status" value="1"/>
</dbReference>
<protein>
    <submittedName>
        <fullName evidence="6">Acetoin dehydrogenase E1 component beta-subunit</fullName>
        <ecNumber evidence="6">1.2.4.-</ecNumber>
    </submittedName>
</protein>
<evidence type="ECO:0000256" key="2">
    <source>
        <dbReference type="ARBA" id="ARBA00023002"/>
    </source>
</evidence>
<dbReference type="InterPro" id="IPR029061">
    <property type="entry name" value="THDP-binding"/>
</dbReference>
<dbReference type="PANTHER" id="PTHR43257">
    <property type="entry name" value="PYRUVATE DEHYDROGENASE E1 COMPONENT BETA SUBUNIT"/>
    <property type="match status" value="1"/>
</dbReference>
<feature type="transmembrane region" description="Helical" evidence="4">
    <location>
        <begin position="63"/>
        <end position="84"/>
    </location>
</feature>
<dbReference type="Gene3D" id="3.40.50.970">
    <property type="match status" value="1"/>
</dbReference>
<gene>
    <name evidence="6" type="ORF">DESAMIL20_621</name>
</gene>
<comment type="cofactor">
    <cofactor evidence="1">
        <name>thiamine diphosphate</name>
        <dbReference type="ChEBI" id="CHEBI:58937"/>
    </cofactor>
</comment>
<keyword evidence="4" id="KW-1133">Transmembrane helix</keyword>
<evidence type="ECO:0000313" key="6">
    <source>
        <dbReference type="EMBL" id="OSS42573.1"/>
    </source>
</evidence>
<dbReference type="InterPro" id="IPR005475">
    <property type="entry name" value="Transketolase-like_Pyr-bd"/>
</dbReference>
<dbReference type="GO" id="GO:0016491">
    <property type="term" value="F:oxidoreductase activity"/>
    <property type="evidence" value="ECO:0007669"/>
    <property type="project" value="UniProtKB-KW"/>
</dbReference>
<dbReference type="EC" id="1.2.4.-" evidence="6"/>
<proteinExistence type="predicted"/>
<dbReference type="SMART" id="SM00861">
    <property type="entry name" value="Transket_pyr"/>
    <property type="match status" value="1"/>
</dbReference>
<dbReference type="EMBL" id="MDSU01000013">
    <property type="protein sequence ID" value="OSS42573.1"/>
    <property type="molecule type" value="Genomic_DNA"/>
</dbReference>
<keyword evidence="2 6" id="KW-0560">Oxidoreductase</keyword>
<dbReference type="OrthoDB" id="9780894at2"/>
<dbReference type="SUPFAM" id="SSF52922">
    <property type="entry name" value="TK C-terminal domain-like"/>
    <property type="match status" value="1"/>
</dbReference>
<dbReference type="SUPFAM" id="SSF52518">
    <property type="entry name" value="Thiamin diphosphate-binding fold (THDP-binding)"/>
    <property type="match status" value="1"/>
</dbReference>
<dbReference type="STRING" id="1562698.DESAMIL20_621"/>
<feature type="transmembrane region" description="Helical" evidence="4">
    <location>
        <begin position="104"/>
        <end position="124"/>
    </location>
</feature>
<dbReference type="PANTHER" id="PTHR43257:SF2">
    <property type="entry name" value="PYRUVATE DEHYDROGENASE E1 COMPONENT SUBUNIT BETA"/>
    <property type="match status" value="1"/>
</dbReference>
<dbReference type="InterPro" id="IPR009014">
    <property type="entry name" value="Transketo_C/PFOR_II"/>
</dbReference>